<evidence type="ECO:0000256" key="4">
    <source>
        <dbReference type="ARBA" id="ARBA00022982"/>
    </source>
</evidence>
<dbReference type="InterPro" id="IPR002321">
    <property type="entry name" value="Cyt_c_II"/>
</dbReference>
<dbReference type="GO" id="GO:0042597">
    <property type="term" value="C:periplasmic space"/>
    <property type="evidence" value="ECO:0007669"/>
    <property type="project" value="InterPro"/>
</dbReference>
<feature type="binding site" description="axial binding residue" evidence="6">
    <location>
        <position position="144"/>
    </location>
    <ligand>
        <name>heme c</name>
        <dbReference type="ChEBI" id="CHEBI:61717"/>
    </ligand>
    <ligandPart>
        <name>Fe</name>
        <dbReference type="ChEBI" id="CHEBI:18248"/>
    </ligandPart>
</feature>
<dbReference type="OrthoDB" id="5520910at2"/>
<feature type="chain" id="PRO_5001757643" evidence="9">
    <location>
        <begin position="22"/>
        <end position="151"/>
    </location>
</feature>
<organism evidence="10 11">
    <name type="scientific">Marinobacterium lacunae</name>
    <dbReference type="NCBI Taxonomy" id="1232683"/>
    <lineage>
        <taxon>Bacteria</taxon>
        <taxon>Pseudomonadati</taxon>
        <taxon>Pseudomonadota</taxon>
        <taxon>Gammaproteobacteria</taxon>
        <taxon>Oceanospirillales</taxon>
        <taxon>Oceanospirillaceae</taxon>
        <taxon>Marinobacterium</taxon>
    </lineage>
</organism>
<dbReference type="GO" id="GO:0020037">
    <property type="term" value="F:heme binding"/>
    <property type="evidence" value="ECO:0007669"/>
    <property type="project" value="InterPro"/>
</dbReference>
<feature type="binding site" description="covalent" evidence="7">
    <location>
        <position position="140"/>
    </location>
    <ligand>
        <name>heme c</name>
        <dbReference type="ChEBI" id="CHEBI:61717"/>
    </ligand>
</feature>
<evidence type="ECO:0000256" key="9">
    <source>
        <dbReference type="SAM" id="SignalP"/>
    </source>
</evidence>
<dbReference type="AlphaFoldDB" id="A0A081G2Y6"/>
<keyword evidence="2 7" id="KW-0349">Heme</keyword>
<comment type="caution">
    <text evidence="10">The sequence shown here is derived from an EMBL/GenBank/DDBJ whole genome shotgun (WGS) entry which is preliminary data.</text>
</comment>
<sequence length="151" mass="17070">MKKAWILGVLLGLAVPGWVMAASGDDAIEYRQGLFRALKWNFSDMGAMIQERKPFDAARFAQEADRLAALAPMLGEGFIKGSEKSETVPTRAASELWYQRDRFDQLMQQLEEKTAALAEAAKHEDRDGLRPYFGQVAQACKACHDRYRERD</sequence>
<dbReference type="PATRIC" id="fig|1232683.4.peg.835"/>
<keyword evidence="8" id="KW-0175">Coiled coil</keyword>
<dbReference type="GO" id="GO:0005506">
    <property type="term" value="F:iron ion binding"/>
    <property type="evidence" value="ECO:0007669"/>
    <property type="project" value="InterPro"/>
</dbReference>
<keyword evidence="9" id="KW-0732">Signal</keyword>
<evidence type="ECO:0000256" key="6">
    <source>
        <dbReference type="PIRSR" id="PIRSR000027-1"/>
    </source>
</evidence>
<evidence type="ECO:0000256" key="7">
    <source>
        <dbReference type="PIRSR" id="PIRSR000027-2"/>
    </source>
</evidence>
<evidence type="ECO:0000256" key="5">
    <source>
        <dbReference type="ARBA" id="ARBA00023004"/>
    </source>
</evidence>
<name>A0A081G2Y6_9GAMM</name>
<evidence type="ECO:0000256" key="3">
    <source>
        <dbReference type="ARBA" id="ARBA00022723"/>
    </source>
</evidence>
<dbReference type="InterPro" id="IPR010980">
    <property type="entry name" value="Cyt_c/b562"/>
</dbReference>
<keyword evidence="5 6" id="KW-0408">Iron</keyword>
<dbReference type="GO" id="GO:0022900">
    <property type="term" value="P:electron transport chain"/>
    <property type="evidence" value="ECO:0007669"/>
    <property type="project" value="InterPro"/>
</dbReference>
<dbReference type="GO" id="GO:0009055">
    <property type="term" value="F:electron transfer activity"/>
    <property type="evidence" value="ECO:0007669"/>
    <property type="project" value="InterPro"/>
</dbReference>
<feature type="binding site" description="covalent" evidence="7">
    <location>
        <position position="143"/>
    </location>
    <ligand>
        <name>heme c</name>
        <dbReference type="ChEBI" id="CHEBI:61717"/>
    </ligand>
</feature>
<dbReference type="EMBL" id="JMQN01000013">
    <property type="protein sequence ID" value="KEA65141.1"/>
    <property type="molecule type" value="Genomic_DNA"/>
</dbReference>
<gene>
    <name evidence="10" type="ORF">ADIMK_0843</name>
</gene>
<reference evidence="10 11" key="1">
    <citation type="submission" date="2014-04" db="EMBL/GenBank/DDBJ databases">
        <title>Marinobacterium kochiensis sp. nov., isolated from sediment sample collected from Kochi backwaters in Kerala, India.</title>
        <authorList>
            <person name="Singh A."/>
            <person name="Pinnaka A.K."/>
        </authorList>
    </citation>
    <scope>NUCLEOTIDE SEQUENCE [LARGE SCALE GENOMIC DNA]</scope>
    <source>
        <strain evidence="10 11">AK27</strain>
    </source>
</reference>
<keyword evidence="1" id="KW-0813">Transport</keyword>
<dbReference type="Proteomes" id="UP000028252">
    <property type="component" value="Unassembled WGS sequence"/>
</dbReference>
<dbReference type="PROSITE" id="PS51009">
    <property type="entry name" value="CYTCII"/>
    <property type="match status" value="1"/>
</dbReference>
<dbReference type="STRING" id="1232683.ADIMK_0843"/>
<keyword evidence="3 6" id="KW-0479">Metal-binding</keyword>
<evidence type="ECO:0000256" key="8">
    <source>
        <dbReference type="SAM" id="Coils"/>
    </source>
</evidence>
<proteinExistence type="predicted"/>
<protein>
    <submittedName>
        <fullName evidence="10">Cytochrome c</fullName>
    </submittedName>
</protein>
<keyword evidence="11" id="KW-1185">Reference proteome</keyword>
<evidence type="ECO:0000313" key="11">
    <source>
        <dbReference type="Proteomes" id="UP000028252"/>
    </source>
</evidence>
<keyword evidence="4" id="KW-0249">Electron transport</keyword>
<comment type="PTM">
    <text evidence="7">Binds 1 heme group per subunit.</text>
</comment>
<evidence type="ECO:0000313" key="10">
    <source>
        <dbReference type="EMBL" id="KEA65141.1"/>
    </source>
</evidence>
<feature type="coiled-coil region" evidence="8">
    <location>
        <begin position="100"/>
        <end position="127"/>
    </location>
</feature>
<dbReference type="RefSeq" id="WP_036183954.1">
    <property type="nucleotide sequence ID" value="NZ_JMQN01000013.1"/>
</dbReference>
<accession>A0A081G2Y6</accession>
<evidence type="ECO:0000256" key="1">
    <source>
        <dbReference type="ARBA" id="ARBA00022448"/>
    </source>
</evidence>
<dbReference type="PIRSF" id="PIRSF000027">
    <property type="entry name" value="Cytc_c_prime"/>
    <property type="match status" value="1"/>
</dbReference>
<dbReference type="Pfam" id="PF01322">
    <property type="entry name" value="Cytochrom_C_2"/>
    <property type="match status" value="1"/>
</dbReference>
<feature type="signal peptide" evidence="9">
    <location>
        <begin position="1"/>
        <end position="21"/>
    </location>
</feature>
<dbReference type="Gene3D" id="1.20.120.10">
    <property type="entry name" value="Cytochrome c/b562"/>
    <property type="match status" value="1"/>
</dbReference>
<dbReference type="SUPFAM" id="SSF47175">
    <property type="entry name" value="Cytochromes"/>
    <property type="match status" value="1"/>
</dbReference>
<dbReference type="InterPro" id="IPR012127">
    <property type="entry name" value="Cyt_c_prime"/>
</dbReference>
<evidence type="ECO:0000256" key="2">
    <source>
        <dbReference type="ARBA" id="ARBA00022617"/>
    </source>
</evidence>
<dbReference type="eggNOG" id="COG3909">
    <property type="taxonomic scope" value="Bacteria"/>
</dbReference>